<dbReference type="EMBL" id="JBEYRS010000001">
    <property type="protein sequence ID" value="MEW2360463.1"/>
    <property type="molecule type" value="Genomic_DNA"/>
</dbReference>
<reference evidence="3 4" key="1">
    <citation type="submission" date="2024-06" db="EMBL/GenBank/DDBJ databases">
        <title>The Natural Products Discovery Center: Release of the First 8490 Sequenced Strains for Exploring Actinobacteria Biosynthetic Diversity.</title>
        <authorList>
            <person name="Kalkreuter E."/>
            <person name="Kautsar S.A."/>
            <person name="Yang D."/>
            <person name="Bader C.D."/>
            <person name="Teijaro C.N."/>
            <person name="Fluegel L."/>
            <person name="Davis C.M."/>
            <person name="Simpson J.R."/>
            <person name="Lauterbach L."/>
            <person name="Steele A.D."/>
            <person name="Gui C."/>
            <person name="Meng S."/>
            <person name="Li G."/>
            <person name="Viehrig K."/>
            <person name="Ye F."/>
            <person name="Su P."/>
            <person name="Kiefer A.F."/>
            <person name="Nichols A."/>
            <person name="Cepeda A.J."/>
            <person name="Yan W."/>
            <person name="Fan B."/>
            <person name="Jiang Y."/>
            <person name="Adhikari A."/>
            <person name="Zheng C.-J."/>
            <person name="Schuster L."/>
            <person name="Cowan T.M."/>
            <person name="Smanski M.J."/>
            <person name="Chevrette M.G."/>
            <person name="De Carvalho L.P.S."/>
            <person name="Shen B."/>
        </authorList>
    </citation>
    <scope>NUCLEOTIDE SEQUENCE [LARGE SCALE GENOMIC DNA]</scope>
    <source>
        <strain evidence="3 4">NPDC047833</strain>
    </source>
</reference>
<proteinExistence type="predicted"/>
<evidence type="ECO:0000256" key="2">
    <source>
        <dbReference type="SAM" id="MobiDB-lite"/>
    </source>
</evidence>
<dbReference type="Proteomes" id="UP001553843">
    <property type="component" value="Unassembled WGS sequence"/>
</dbReference>
<gene>
    <name evidence="3" type="ORF">AB0887_00610</name>
</gene>
<evidence type="ECO:0000313" key="4">
    <source>
        <dbReference type="Proteomes" id="UP001553843"/>
    </source>
</evidence>
<name>A0ABV3LM03_9ACTN</name>
<feature type="region of interest" description="Disordered" evidence="2">
    <location>
        <begin position="1"/>
        <end position="42"/>
    </location>
</feature>
<feature type="coiled-coil region" evidence="1">
    <location>
        <begin position="655"/>
        <end position="701"/>
    </location>
</feature>
<feature type="compositionally biased region" description="Basic and acidic residues" evidence="2">
    <location>
        <begin position="1"/>
        <end position="11"/>
    </location>
</feature>
<keyword evidence="1" id="KW-0175">Coiled coil</keyword>
<dbReference type="GO" id="GO:0005524">
    <property type="term" value="F:ATP binding"/>
    <property type="evidence" value="ECO:0007669"/>
    <property type="project" value="UniProtKB-KW"/>
</dbReference>
<dbReference type="Gene3D" id="3.30.565.10">
    <property type="entry name" value="Histidine kinase-like ATPase, C-terminal domain"/>
    <property type="match status" value="1"/>
</dbReference>
<comment type="caution">
    <text evidence="3">The sequence shown here is derived from an EMBL/GenBank/DDBJ whole genome shotgun (WGS) entry which is preliminary data.</text>
</comment>
<organism evidence="3 4">
    <name type="scientific">Streptomyces huasconensis</name>
    <dbReference type="NCBI Taxonomy" id="1854574"/>
    <lineage>
        <taxon>Bacteria</taxon>
        <taxon>Bacillati</taxon>
        <taxon>Actinomycetota</taxon>
        <taxon>Actinomycetes</taxon>
        <taxon>Kitasatosporales</taxon>
        <taxon>Streptomycetaceae</taxon>
        <taxon>Streptomyces</taxon>
    </lineage>
</organism>
<evidence type="ECO:0000313" key="3">
    <source>
        <dbReference type="EMBL" id="MEW2360463.1"/>
    </source>
</evidence>
<protein>
    <submittedName>
        <fullName evidence="3">ATP-binding protein</fullName>
    </submittedName>
</protein>
<dbReference type="SUPFAM" id="SSF55874">
    <property type="entry name" value="ATPase domain of HSP90 chaperone/DNA topoisomerase II/histidine kinase"/>
    <property type="match status" value="1"/>
</dbReference>
<keyword evidence="3" id="KW-0067">ATP-binding</keyword>
<dbReference type="Pfam" id="PF13589">
    <property type="entry name" value="HATPase_c_3"/>
    <property type="match status" value="1"/>
</dbReference>
<dbReference type="RefSeq" id="WP_359777086.1">
    <property type="nucleotide sequence ID" value="NZ_JBEYRR010000003.1"/>
</dbReference>
<dbReference type="InterPro" id="IPR036890">
    <property type="entry name" value="HATPase_C_sf"/>
</dbReference>
<feature type="compositionally biased region" description="Basic and acidic residues" evidence="2">
    <location>
        <begin position="20"/>
        <end position="29"/>
    </location>
</feature>
<evidence type="ECO:0000256" key="1">
    <source>
        <dbReference type="SAM" id="Coils"/>
    </source>
</evidence>
<keyword evidence="4" id="KW-1185">Reference proteome</keyword>
<keyword evidence="3" id="KW-0547">Nucleotide-binding</keyword>
<accession>A0ABV3LM03</accession>
<sequence>MTHVGPERPETDGLFPAVPRQKDRSHDVSGRSAPGPGDATGPYRMRISRLTVDKLGIKLYDRVSAVLAEIIANAYDADATDVKVRLPFGTWLASPAGKPVADQYEISVEDNGHGMTADEVNTHYLLVGSDRRGRFGKDTSRLKGRRVMGRKGIGKLAPFGICRTVEVITAGGEPTVQGYRVSHIKLHLDDMMFDSEDDYLPEVGPLDGTFREHHGTSIRLTDFNRKLVPKGEELHRQLCARFGIRRDDWDVEIFNTRESEALPGLAQESFRLGELSIDLQEDTKVTFDRTFIGPEGSEPLPVSGWLAFAKNPYKDEVMAGVRIYARGKIVATTRDFGATSGFTGEWSVRSYLTGEIHVEWLDEDEDLVRSDRQDIIWTSDLGQVLQTWGAKQVKELAKRGRSSVQRRTREVFEQAADLDARLLVEAPGDPQYRNSVKEAFRVLVADSDREAASDPQRVERYLQLSKNIAPHKELLETLHQVSKEVDSPLDIVLALFQKARVAEFYALGQVAQERVEVVTRLRQLITDGATLERPLQELIEKAPWLLAPEWTPLGMNDALERVRNSFESWYFKKSNQLIATTAIRDPERRPDFVLLNGPRGTIWVVEIKRVDYHLTDEEFSRAVDYLESLEEFLDDTPEFGATFPIRRLTFIVDHIDRLSRTNRRLLKESVNVERRSWYDLLEQTDQAHQDFLRKVEKLRRDPGGLDAP</sequence>